<dbReference type="Proteomes" id="UP001360953">
    <property type="component" value="Unassembled WGS sequence"/>
</dbReference>
<keyword evidence="2" id="KW-1185">Reference proteome</keyword>
<evidence type="ECO:0000313" key="2">
    <source>
        <dbReference type="Proteomes" id="UP001360953"/>
    </source>
</evidence>
<evidence type="ECO:0000313" key="1">
    <source>
        <dbReference type="EMBL" id="KAK7532293.1"/>
    </source>
</evidence>
<protein>
    <recommendedName>
        <fullName evidence="3">Secreted protein</fullName>
    </recommendedName>
</protein>
<dbReference type="EMBL" id="JBBPEH010000011">
    <property type="protein sequence ID" value="KAK7532293.1"/>
    <property type="molecule type" value="Genomic_DNA"/>
</dbReference>
<proteinExistence type="predicted"/>
<reference evidence="1 2" key="1">
    <citation type="submission" date="2024-04" db="EMBL/GenBank/DDBJ databases">
        <title>Phyllosticta paracitricarpa is synonymous to the EU quarantine fungus P. citricarpa based on phylogenomic analyses.</title>
        <authorList>
            <consortium name="Lawrence Berkeley National Laboratory"/>
            <person name="Van ingen-buijs V.A."/>
            <person name="Van westerhoven A.C."/>
            <person name="Haridas S."/>
            <person name="Skiadas P."/>
            <person name="Martin F."/>
            <person name="Groenewald J.Z."/>
            <person name="Crous P.W."/>
            <person name="Seidl M.F."/>
        </authorList>
    </citation>
    <scope>NUCLEOTIDE SEQUENCE [LARGE SCALE GENOMIC DNA]</scope>
    <source>
        <strain evidence="1 2">CPC 17464</strain>
    </source>
</reference>
<gene>
    <name evidence="1" type="ORF">J3D65DRAFT_101393</name>
</gene>
<dbReference type="RefSeq" id="XP_066651961.1">
    <property type="nucleotide sequence ID" value="XM_066793629.1"/>
</dbReference>
<accession>A0ABR1LCG4</accession>
<comment type="caution">
    <text evidence="1">The sequence shown here is derived from an EMBL/GenBank/DDBJ whole genome shotgun (WGS) entry which is preliminary data.</text>
</comment>
<dbReference type="GeneID" id="92026535"/>
<evidence type="ECO:0008006" key="3">
    <source>
        <dbReference type="Google" id="ProtNLM"/>
    </source>
</evidence>
<sequence>MYRQSQMADVGVARLLASALCLIVFKCKCAARSLFFSRPRSSLLCILSSSFSLRPSATQRDSPWGIQISSTMWRDGRRSRTAAFPSTRSGNINQFVPLEMQRTSKLSIGMKGNQDCSIRHKMLH</sequence>
<name>A0ABR1LCG4_9PEZI</name>
<organism evidence="1 2">
    <name type="scientific">Phyllosticta citribraziliensis</name>
    <dbReference type="NCBI Taxonomy" id="989973"/>
    <lineage>
        <taxon>Eukaryota</taxon>
        <taxon>Fungi</taxon>
        <taxon>Dikarya</taxon>
        <taxon>Ascomycota</taxon>
        <taxon>Pezizomycotina</taxon>
        <taxon>Dothideomycetes</taxon>
        <taxon>Dothideomycetes incertae sedis</taxon>
        <taxon>Botryosphaeriales</taxon>
        <taxon>Phyllostictaceae</taxon>
        <taxon>Phyllosticta</taxon>
    </lineage>
</organism>